<name>A0ABX7Q599_9BACT</name>
<evidence type="ECO:0000256" key="8">
    <source>
        <dbReference type="ARBA" id="ARBA00033063"/>
    </source>
</evidence>
<keyword evidence="12" id="KW-1185">Reference proteome</keyword>
<dbReference type="InterPro" id="IPR039910">
    <property type="entry name" value="D15-like"/>
</dbReference>
<evidence type="ECO:0000256" key="3">
    <source>
        <dbReference type="ARBA" id="ARBA00015419"/>
    </source>
</evidence>
<dbReference type="Pfam" id="PF01103">
    <property type="entry name" value="Omp85"/>
    <property type="match status" value="1"/>
</dbReference>
<comment type="subcellular location">
    <subcellularLocation>
        <location evidence="1">Cell outer membrane</location>
    </subcellularLocation>
</comment>
<evidence type="ECO:0000256" key="1">
    <source>
        <dbReference type="ARBA" id="ARBA00004442"/>
    </source>
</evidence>
<dbReference type="Pfam" id="PF07244">
    <property type="entry name" value="POTRA"/>
    <property type="match status" value="1"/>
</dbReference>
<dbReference type="InterPro" id="IPR010827">
    <property type="entry name" value="BamA/TamA_POTRA"/>
</dbReference>
<keyword evidence="7" id="KW-0998">Cell outer membrane</keyword>
<evidence type="ECO:0000256" key="7">
    <source>
        <dbReference type="ARBA" id="ARBA00023237"/>
    </source>
</evidence>
<proteinExistence type="inferred from homology"/>
<keyword evidence="5" id="KW-0732">Signal</keyword>
<evidence type="ECO:0000313" key="12">
    <source>
        <dbReference type="Proteomes" id="UP000663651"/>
    </source>
</evidence>
<dbReference type="Gene3D" id="3.10.20.310">
    <property type="entry name" value="membrane protein fhac"/>
    <property type="match status" value="3"/>
</dbReference>
<accession>A0ABX7Q599</accession>
<organism evidence="11 12">
    <name type="scientific">Geobacter benzoatilyticus</name>
    <dbReference type="NCBI Taxonomy" id="2815309"/>
    <lineage>
        <taxon>Bacteria</taxon>
        <taxon>Pseudomonadati</taxon>
        <taxon>Thermodesulfobacteriota</taxon>
        <taxon>Desulfuromonadia</taxon>
        <taxon>Geobacterales</taxon>
        <taxon>Geobacteraceae</taxon>
        <taxon>Geobacter</taxon>
    </lineage>
</organism>
<dbReference type="InterPro" id="IPR035243">
    <property type="entry name" value="TamA_POTRA_Dom_1"/>
</dbReference>
<keyword evidence="6" id="KW-0472">Membrane</keyword>
<sequence length="607" mass="67115">MPIHFPIHFPSPRHRTGSQLPGLLRGVVAATAILWLLFCAAPLRAEEPVEVAIEGVEDEALENVEKALALPHGFVRDGKVDGKWLERFAGQAQERVRAALEPYGYYRARVTTTLEETGEGKYLLRAVIQRGKRVRISDVQVSLTGEGSTNPTLKELVGNFPLKTGSALIQPDYEEAKGVLRSKAMILGYLDADFTTREIRISPDRTEARITLVLDTGPLYRFGEVTITGAPSYPDSYLRRHVTIKPGRAFSYNTLGETQLNFANTERFDEVRITPERELAKDNRVPVTITLKPGPTQRLRPGIGYGSDTGARGSLTYRHLNVLDLGHEFHSQLFLSERLQGIAASYVIPSARDTRTYSALQLNLQREDVRTYISRLVALEGSVNRSMGKGKLGTAFLRVHQESFTVGDEDSASLLVLPGIRYSEHRFDNLVRPTKGYRFMVEGSGTHQFMGSDTGLVQVRAEGSGIVPLPWRLSLLGRVAGGLSFLNDPMAELPATLRFFSGGDRSVRGYAYKSLGPRNSAGDVVGGRNLLEGSIELQRALFTNWGVSLFYDTGNAFNDLSKIRLYEGAGVGVHYYTLIGAINLYVARQIGVDNPDFRVHLTIGFEL</sequence>
<dbReference type="Proteomes" id="UP000663651">
    <property type="component" value="Chromosome"/>
</dbReference>
<dbReference type="RefSeq" id="WP_207163854.1">
    <property type="nucleotide sequence ID" value="NZ_CP071382.1"/>
</dbReference>
<evidence type="ECO:0000256" key="9">
    <source>
        <dbReference type="ARBA" id="ARBA00093548"/>
    </source>
</evidence>
<evidence type="ECO:0000313" key="11">
    <source>
        <dbReference type="EMBL" id="QSV46066.1"/>
    </source>
</evidence>
<dbReference type="EMBL" id="CP071382">
    <property type="protein sequence ID" value="QSV46066.1"/>
    <property type="molecule type" value="Genomic_DNA"/>
</dbReference>
<feature type="domain" description="POTRA" evidence="10">
    <location>
        <begin position="220"/>
        <end position="294"/>
    </location>
</feature>
<dbReference type="InterPro" id="IPR000184">
    <property type="entry name" value="Bac_surfAg_D15"/>
</dbReference>
<dbReference type="PANTHER" id="PTHR12815:SF47">
    <property type="entry name" value="TRANSLOCATION AND ASSEMBLY MODULE SUBUNIT TAMA"/>
    <property type="match status" value="1"/>
</dbReference>
<dbReference type="PROSITE" id="PS51779">
    <property type="entry name" value="POTRA"/>
    <property type="match status" value="1"/>
</dbReference>
<dbReference type="Gene3D" id="2.40.160.50">
    <property type="entry name" value="membrane protein fhac: a member of the omp85/tpsb transporter family"/>
    <property type="match status" value="1"/>
</dbReference>
<evidence type="ECO:0000256" key="5">
    <source>
        <dbReference type="ARBA" id="ARBA00022729"/>
    </source>
</evidence>
<evidence type="ECO:0000256" key="4">
    <source>
        <dbReference type="ARBA" id="ARBA00022692"/>
    </source>
</evidence>
<dbReference type="InterPro" id="IPR034746">
    <property type="entry name" value="POTRA"/>
</dbReference>
<reference evidence="11 12" key="1">
    <citation type="submission" date="2021-03" db="EMBL/GenBank/DDBJ databases">
        <title>Geobacter metallireducens gen. nov. sp. nov., a microorganism capable of coupling the complete oxidation of organic compounds to the reduction of iron and other metals.</title>
        <authorList>
            <person name="Li Y."/>
        </authorList>
    </citation>
    <scope>NUCLEOTIDE SEQUENCE [LARGE SCALE GENOMIC DNA]</scope>
    <source>
        <strain evidence="11 12">Jerry-YX</strain>
    </source>
</reference>
<gene>
    <name evidence="11" type="ORF">JZM60_01870</name>
</gene>
<keyword evidence="4" id="KW-0812">Transmembrane</keyword>
<evidence type="ECO:0000256" key="2">
    <source>
        <dbReference type="ARBA" id="ARBA00010248"/>
    </source>
</evidence>
<evidence type="ECO:0000259" key="10">
    <source>
        <dbReference type="PROSITE" id="PS51779"/>
    </source>
</evidence>
<dbReference type="Pfam" id="PF17243">
    <property type="entry name" value="POTRA_TamA_1"/>
    <property type="match status" value="1"/>
</dbReference>
<evidence type="ECO:0000256" key="6">
    <source>
        <dbReference type="ARBA" id="ARBA00023136"/>
    </source>
</evidence>
<comment type="subunit">
    <text evidence="9">Interacts with TamB to form the translocation and assembly module (TAM).</text>
</comment>
<protein>
    <recommendedName>
        <fullName evidence="3">Translocation and assembly module subunit TamA</fullName>
    </recommendedName>
    <alternativeName>
        <fullName evidence="8">Autotransporter assembly factor TamA</fullName>
    </alternativeName>
</protein>
<dbReference type="PANTHER" id="PTHR12815">
    <property type="entry name" value="SORTING AND ASSEMBLY MACHINERY SAMM50 PROTEIN FAMILY MEMBER"/>
    <property type="match status" value="1"/>
</dbReference>
<comment type="similarity">
    <text evidence="2">Belongs to the TamA family.</text>
</comment>